<feature type="region of interest" description="Disordered" evidence="2">
    <location>
        <begin position="330"/>
        <end position="351"/>
    </location>
</feature>
<dbReference type="InterPro" id="IPR050922">
    <property type="entry name" value="LytR/CpsA/Psr_CW_biosynth"/>
</dbReference>
<dbReference type="PANTHER" id="PTHR33392:SF3">
    <property type="entry name" value="POLYISOPRENYL-TEICHOIC ACID--PEPTIDOGLYCAN TEICHOIC ACID TRANSFERASE TAGT"/>
    <property type="match status" value="1"/>
</dbReference>
<evidence type="ECO:0000313" key="5">
    <source>
        <dbReference type="EMBL" id="KMT59839.1"/>
    </source>
</evidence>
<evidence type="ECO:0000256" key="2">
    <source>
        <dbReference type="SAM" id="MobiDB-lite"/>
    </source>
</evidence>
<keyword evidence="3" id="KW-1133">Transmembrane helix</keyword>
<evidence type="ECO:0000313" key="6">
    <source>
        <dbReference type="Proteomes" id="UP000052258"/>
    </source>
</evidence>
<dbReference type="PATRIC" id="fig|1430899.3.peg.1313"/>
<name>A0A0J8GFP1_9LIST</name>
<feature type="transmembrane region" description="Helical" evidence="3">
    <location>
        <begin position="20"/>
        <end position="43"/>
    </location>
</feature>
<keyword evidence="3" id="KW-0812">Transmembrane</keyword>
<dbReference type="Proteomes" id="UP000052258">
    <property type="component" value="Unassembled WGS sequence"/>
</dbReference>
<dbReference type="RefSeq" id="WP_007474012.1">
    <property type="nucleotide sequence ID" value="NZ_KQ130614.1"/>
</dbReference>
<dbReference type="EMBL" id="AZHO01000013">
    <property type="protein sequence ID" value="KMT59839.1"/>
    <property type="molecule type" value="Genomic_DNA"/>
</dbReference>
<dbReference type="Gene3D" id="3.40.630.190">
    <property type="entry name" value="LCP protein"/>
    <property type="match status" value="1"/>
</dbReference>
<feature type="domain" description="Cell envelope-related transcriptional attenuator" evidence="4">
    <location>
        <begin position="97"/>
        <end position="248"/>
    </location>
</feature>
<keyword evidence="6" id="KW-1185">Reference proteome</keyword>
<evidence type="ECO:0000256" key="3">
    <source>
        <dbReference type="SAM" id="Phobius"/>
    </source>
</evidence>
<dbReference type="AlphaFoldDB" id="A0A0J8GFP1"/>
<proteinExistence type="inferred from homology"/>
<reference evidence="5 6" key="1">
    <citation type="journal article" date="2015" name="Genome Biol. Evol.">
        <title>Comparative Genomics of Listeria Sensu Lato: Genus-Wide Differences in Evolutionary Dynamics and the Progressive Gain of Complex, Potentially Pathogenicity-Related Traits through Lateral Gene Transfer.</title>
        <authorList>
            <person name="Chiara M."/>
            <person name="Caruso M."/>
            <person name="D'Erchia A.M."/>
            <person name="Manzari C."/>
            <person name="Fraccalvieri R."/>
            <person name="Goffredo E."/>
            <person name="Latorre L."/>
            <person name="Miccolupo A."/>
            <person name="Padalino I."/>
            <person name="Santagada G."/>
            <person name="Chiocco D."/>
            <person name="Pesole G."/>
            <person name="Horner D.S."/>
            <person name="Parisi A."/>
        </authorList>
    </citation>
    <scope>NUCLEOTIDE SEQUENCE [LARGE SCALE GENOMIC DNA]</scope>
    <source>
        <strain evidence="5 6">1991</strain>
    </source>
</reference>
<organism evidence="5 6">
    <name type="scientific">Listeria fleischmannii 1991</name>
    <dbReference type="NCBI Taxonomy" id="1430899"/>
    <lineage>
        <taxon>Bacteria</taxon>
        <taxon>Bacillati</taxon>
        <taxon>Bacillota</taxon>
        <taxon>Bacilli</taxon>
        <taxon>Bacillales</taxon>
        <taxon>Listeriaceae</taxon>
        <taxon>Listeria</taxon>
    </lineage>
</organism>
<sequence length="351" mass="39422">MDNGFNGRQRASKYKRRRRILYWILIPIMLLILVGVGYGTFLFSKTKLAADNSYDNVRNGQASTLRTKDIEPIKDSFSVLIIGVDTSEKRASDGNPRSDSLILATVNVKDARVEMTSIPRDSYVHIQSDKKDIDKYTKINAAHAFGGPELTMQTVEEKFQVPIDYYVRFDFDAFLKIIDALGGIDVDVPVSFTEQNSKDEADAISLKKGKQHLNSEEALALARTRHIDNDIERGKRQQLIIESIVNEATKFSSINKYSSIIDAVGQNMKTNLTFNQMLSIAKFGMTNKIEIKSLNLEGQDAPQNGVYYYSLNEDSVQSVANEFANELNISKPFPNATPYQDESSDTKSSNE</sequence>
<accession>A0A0J8GFP1</accession>
<dbReference type="OrthoDB" id="27330at2"/>
<dbReference type="Pfam" id="PF03816">
    <property type="entry name" value="LytR_cpsA_psr"/>
    <property type="match status" value="1"/>
</dbReference>
<dbReference type="NCBIfam" id="TIGR00350">
    <property type="entry name" value="lytR_cpsA_psr"/>
    <property type="match status" value="1"/>
</dbReference>
<evidence type="ECO:0000256" key="1">
    <source>
        <dbReference type="ARBA" id="ARBA00006068"/>
    </source>
</evidence>
<keyword evidence="3" id="KW-0472">Membrane</keyword>
<comment type="caution">
    <text evidence="5">The sequence shown here is derived from an EMBL/GenBank/DDBJ whole genome shotgun (WGS) entry which is preliminary data.</text>
</comment>
<dbReference type="InterPro" id="IPR004474">
    <property type="entry name" value="LytR_CpsA_psr"/>
</dbReference>
<evidence type="ECO:0000259" key="4">
    <source>
        <dbReference type="Pfam" id="PF03816"/>
    </source>
</evidence>
<dbReference type="PANTHER" id="PTHR33392">
    <property type="entry name" value="POLYISOPRENYL-TEICHOIC ACID--PEPTIDOGLYCAN TEICHOIC ACID TRANSFERASE TAGU"/>
    <property type="match status" value="1"/>
</dbReference>
<comment type="similarity">
    <text evidence="1">Belongs to the LytR/CpsA/Psr (LCP) family.</text>
</comment>
<protein>
    <submittedName>
        <fullName evidence="5">Putative transcriptional regulator LytR</fullName>
    </submittedName>
</protein>
<gene>
    <name evidence="5" type="ORF">X560_1552</name>
</gene>